<evidence type="ECO:0000256" key="7">
    <source>
        <dbReference type="HAMAP-Rule" id="MF_01894"/>
    </source>
</evidence>
<evidence type="ECO:0000256" key="4">
    <source>
        <dbReference type="ARBA" id="ARBA00022840"/>
    </source>
</evidence>
<dbReference type="NCBIfam" id="TIGR02168">
    <property type="entry name" value="SMC_prok_B"/>
    <property type="match status" value="1"/>
</dbReference>
<gene>
    <name evidence="7" type="primary">smc</name>
    <name evidence="9" type="ORF">SAMN04487772_10580</name>
</gene>
<keyword evidence="2 7" id="KW-0963">Cytoplasm</keyword>
<feature type="binding site" evidence="7">
    <location>
        <begin position="32"/>
        <end position="39"/>
    </location>
    <ligand>
        <name>ATP</name>
        <dbReference type="ChEBI" id="CHEBI:30616"/>
    </ligand>
</feature>
<dbReference type="GO" id="GO:0005694">
    <property type="term" value="C:chromosome"/>
    <property type="evidence" value="ECO:0007669"/>
    <property type="project" value="InterPro"/>
</dbReference>
<dbReference type="GO" id="GO:0005524">
    <property type="term" value="F:ATP binding"/>
    <property type="evidence" value="ECO:0007669"/>
    <property type="project" value="UniProtKB-UniRule"/>
</dbReference>
<evidence type="ECO:0000313" key="10">
    <source>
        <dbReference type="Proteomes" id="UP000199800"/>
    </source>
</evidence>
<comment type="subcellular location">
    <subcellularLocation>
        <location evidence="1 7">Cytoplasm</location>
    </subcellularLocation>
</comment>
<dbReference type="GO" id="GO:0007062">
    <property type="term" value="P:sister chromatid cohesion"/>
    <property type="evidence" value="ECO:0007669"/>
    <property type="project" value="InterPro"/>
</dbReference>
<keyword evidence="5 7" id="KW-0175">Coiled coil</keyword>
<comment type="subunit">
    <text evidence="7">Homodimer.</text>
</comment>
<evidence type="ECO:0000313" key="9">
    <source>
        <dbReference type="EMBL" id="SES91809.1"/>
    </source>
</evidence>
<dbReference type="GO" id="GO:0007059">
    <property type="term" value="P:chromosome segregation"/>
    <property type="evidence" value="ECO:0007669"/>
    <property type="project" value="UniProtKB-UniRule"/>
</dbReference>
<dbReference type="PANTHER" id="PTHR43977">
    <property type="entry name" value="STRUCTURAL MAINTENANCE OF CHROMOSOMES PROTEIN 3"/>
    <property type="match status" value="1"/>
</dbReference>
<dbReference type="SUPFAM" id="SSF52540">
    <property type="entry name" value="P-loop containing nucleoside triphosphate hydrolases"/>
    <property type="match status" value="1"/>
</dbReference>
<name>A0A1I0AC52_9FIRM</name>
<dbReference type="GO" id="GO:0006260">
    <property type="term" value="P:DNA replication"/>
    <property type="evidence" value="ECO:0007669"/>
    <property type="project" value="UniProtKB-UniRule"/>
</dbReference>
<dbReference type="GO" id="GO:0030261">
    <property type="term" value="P:chromosome condensation"/>
    <property type="evidence" value="ECO:0007669"/>
    <property type="project" value="InterPro"/>
</dbReference>
<sequence>MYLKSIEIHGFKSFANKMVFEFNDGITAIVGPNGSGKSNVSDAVRWVLGEQSAKQLRGSKMEDIIFAGTEARRPLGFAYVAITLDNSDHKLPSSYEEITVARRVFRSGESEYLMNGTACRLKDVQELFMDTGIGKEGYSIIGQGQIDQILSGRPEDRRELFDEAAGIVKYKRRKSLTEKNLEAERANLCRINDIIVEIEKQAEPLGRQAETAKEYLRYRDELKVLDVDLFFKEYNHLKDSIKEVEEKDKIASDDLEDAKKSLEIMRGEYEELEKDIQFRTEKLEEKKSSLSNGKIERGQLEGEIQVLKEQINAIVQSENYYKERKEKLAGQISEKEKEKEKNAEKLQEIQHAVVEKKESFSSEQFTLLENSKKMDETSRLAEEYKKKLFKLVNEEAAAKSKLQHFETMLSQCNLKRMELNQRLLKVKSNESIFDETIEKETEALNKMNDQILGYQNVNDDIQAKMIDYDNKILAAKTKLRDISQTVNMERARLSSLKNMTERYDGYGQSIKRVMEQKGNIKGIVGVVADIVKVKKEYETAIEIALGGSIQNIVTEDEHIAKQLIQFLKTSKYGRATFLPLTLMSAQSNFNYPNALREDGIIGLASELVTADSRYQKIVTHLLGRVVVANYIDDAIRVSKKYHNALRIVTLEGDLVNPGGAMSGGAFKNASSLLSRRREIEEIEAVLASNQKKQQAMEEKIAGLRQEKEERQQKYVKNTERLHQLGLAQNTARLRLEQAAASKKDLFHEYQSIQKENMELGEQKESWESAMGEIQQKVEASESLKQDYEEKTAGLQAKLEELRKQDAALRDRVSSFQMDVSTMEQKTGFCRETIHRIKREIESLKEEQASLKETETNSKEQIARKKEEIETVKQKIQRKEEEALKLAGEIEHLEKERLEISQTHKEIFSKRDQLSERMVLLEKEHARLSSQTDRFHEQMDNLKNYMWEEYELTFNSAFSLKTGTEASIQQLKNAIMDVKTKIRGLGEVNVNAIEDYKNLAERYELMKTQHQDLVESEAALAEIIKELDEEMRKQFKEKFHEIEAEFDKAFKELFGGGKGSLELMEDADILEAGIKIVAQPPGKKLQNMMQLSGGEKALTAIALLFAIQNLKPSPFCLLDEIEAALDDSNVSRFANYLHNLTDHTQFIVITHRRGTMNAADVLYGITMQEKGISTLVSVNLIENELDK</sequence>
<dbReference type="GO" id="GO:0005737">
    <property type="term" value="C:cytoplasm"/>
    <property type="evidence" value="ECO:0007669"/>
    <property type="project" value="UniProtKB-SubCell"/>
</dbReference>
<dbReference type="SMART" id="SM00968">
    <property type="entry name" value="SMC_hinge"/>
    <property type="match status" value="1"/>
</dbReference>
<dbReference type="RefSeq" id="WP_092476981.1">
    <property type="nucleotide sequence ID" value="NZ_FOHN01000005.1"/>
</dbReference>
<dbReference type="GO" id="GO:0016887">
    <property type="term" value="F:ATP hydrolysis activity"/>
    <property type="evidence" value="ECO:0007669"/>
    <property type="project" value="InterPro"/>
</dbReference>
<comment type="similarity">
    <text evidence="7">Belongs to the SMC family.</text>
</comment>
<dbReference type="FunFam" id="3.40.50.300:FF:000901">
    <property type="entry name" value="Chromosome partition protein Smc"/>
    <property type="match status" value="1"/>
</dbReference>
<keyword evidence="6 7" id="KW-0238">DNA-binding</keyword>
<organism evidence="9 10">
    <name type="scientific">[Clostridium] polysaccharolyticum</name>
    <dbReference type="NCBI Taxonomy" id="29364"/>
    <lineage>
        <taxon>Bacteria</taxon>
        <taxon>Bacillati</taxon>
        <taxon>Bacillota</taxon>
        <taxon>Clostridia</taxon>
        <taxon>Lachnospirales</taxon>
        <taxon>Lachnospiraceae</taxon>
    </lineage>
</organism>
<keyword evidence="10" id="KW-1185">Reference proteome</keyword>
<dbReference type="Proteomes" id="UP000199800">
    <property type="component" value="Unassembled WGS sequence"/>
</dbReference>
<dbReference type="InterPro" id="IPR036277">
    <property type="entry name" value="SMC_hinge_sf"/>
</dbReference>
<dbReference type="OrthoDB" id="9808768at2"/>
<evidence type="ECO:0000259" key="8">
    <source>
        <dbReference type="SMART" id="SM00968"/>
    </source>
</evidence>
<dbReference type="EMBL" id="FOHN01000005">
    <property type="protein sequence ID" value="SES91809.1"/>
    <property type="molecule type" value="Genomic_DNA"/>
</dbReference>
<comment type="domain">
    <text evidence="7">Contains large globular domains required for ATP hydrolysis at each terminus and a third globular domain forming a flexible hinge near the middle of the molecule. These domains are separated by coiled-coil structures.</text>
</comment>
<dbReference type="HAMAP" id="MF_01894">
    <property type="entry name" value="Smc_prok"/>
    <property type="match status" value="1"/>
</dbReference>
<evidence type="ECO:0000256" key="2">
    <source>
        <dbReference type="ARBA" id="ARBA00022490"/>
    </source>
</evidence>
<dbReference type="InterPro" id="IPR027417">
    <property type="entry name" value="P-loop_NTPase"/>
</dbReference>
<dbReference type="Pfam" id="PF02463">
    <property type="entry name" value="SMC_N"/>
    <property type="match status" value="1"/>
</dbReference>
<dbReference type="Pfam" id="PF06470">
    <property type="entry name" value="SMC_hinge"/>
    <property type="match status" value="1"/>
</dbReference>
<reference evidence="9 10" key="1">
    <citation type="submission" date="2016-10" db="EMBL/GenBank/DDBJ databases">
        <authorList>
            <person name="de Groot N.N."/>
        </authorList>
    </citation>
    <scope>NUCLEOTIDE SEQUENCE [LARGE SCALE GENOMIC DNA]</scope>
    <source>
        <strain evidence="9 10">DSM 1801</strain>
    </source>
</reference>
<evidence type="ECO:0000256" key="5">
    <source>
        <dbReference type="ARBA" id="ARBA00023054"/>
    </source>
</evidence>
<feature type="coiled-coil region" evidence="7">
    <location>
        <begin position="241"/>
        <end position="394"/>
    </location>
</feature>
<dbReference type="PIRSF" id="PIRSF005719">
    <property type="entry name" value="SMC"/>
    <property type="match status" value="1"/>
</dbReference>
<evidence type="ECO:0000256" key="1">
    <source>
        <dbReference type="ARBA" id="ARBA00004496"/>
    </source>
</evidence>
<protein>
    <recommendedName>
        <fullName evidence="7">Chromosome partition protein Smc</fullName>
    </recommendedName>
</protein>
<dbReference type="InterPro" id="IPR011890">
    <property type="entry name" value="SMC_prok"/>
</dbReference>
<dbReference type="Gene3D" id="1.10.287.1490">
    <property type="match status" value="1"/>
</dbReference>
<evidence type="ECO:0000256" key="3">
    <source>
        <dbReference type="ARBA" id="ARBA00022741"/>
    </source>
</evidence>
<dbReference type="CDD" id="cd03278">
    <property type="entry name" value="ABC_SMC_barmotin"/>
    <property type="match status" value="2"/>
</dbReference>
<dbReference type="AlphaFoldDB" id="A0A1I0AC52"/>
<dbReference type="Gene3D" id="3.30.70.1620">
    <property type="match status" value="1"/>
</dbReference>
<dbReference type="FunFam" id="3.40.50.300:FF:000984">
    <property type="entry name" value="Chromosome partition protein Smc"/>
    <property type="match status" value="1"/>
</dbReference>
<accession>A0A1I0AC52</accession>
<feature type="domain" description="SMC hinge" evidence="8">
    <location>
        <begin position="521"/>
        <end position="638"/>
    </location>
</feature>
<feature type="coiled-coil region" evidence="7">
    <location>
        <begin position="679"/>
        <end position="930"/>
    </location>
</feature>
<proteinExistence type="inferred from homology"/>
<dbReference type="Gene3D" id="1.20.1060.20">
    <property type="match status" value="1"/>
</dbReference>
<evidence type="ECO:0000256" key="6">
    <source>
        <dbReference type="ARBA" id="ARBA00023125"/>
    </source>
</evidence>
<dbReference type="Gene3D" id="3.40.50.300">
    <property type="entry name" value="P-loop containing nucleotide triphosphate hydrolases"/>
    <property type="match status" value="2"/>
</dbReference>
<keyword evidence="3 7" id="KW-0547">Nucleotide-binding</keyword>
<dbReference type="GO" id="GO:0003677">
    <property type="term" value="F:DNA binding"/>
    <property type="evidence" value="ECO:0007669"/>
    <property type="project" value="UniProtKB-UniRule"/>
</dbReference>
<dbReference type="STRING" id="29364.SAMN04487772_10580"/>
<dbReference type="InterPro" id="IPR024704">
    <property type="entry name" value="SMC"/>
</dbReference>
<dbReference type="InterPro" id="IPR010935">
    <property type="entry name" value="SMC_hinge"/>
</dbReference>
<keyword evidence="4 7" id="KW-0067">ATP-binding</keyword>
<comment type="function">
    <text evidence="7">Required for chromosome condensation and partitioning.</text>
</comment>
<dbReference type="InterPro" id="IPR003395">
    <property type="entry name" value="RecF/RecN/SMC_N"/>
</dbReference>
<dbReference type="SUPFAM" id="SSF75553">
    <property type="entry name" value="Smc hinge domain"/>
    <property type="match status" value="1"/>
</dbReference>
<feature type="coiled-coil region" evidence="7">
    <location>
        <begin position="992"/>
        <end position="1032"/>
    </location>
</feature>